<evidence type="ECO:0000256" key="3">
    <source>
        <dbReference type="ARBA" id="ARBA00022630"/>
    </source>
</evidence>
<dbReference type="EMBL" id="BLKI01000009">
    <property type="protein sequence ID" value="GFF67426.1"/>
    <property type="molecule type" value="Genomic_DNA"/>
</dbReference>
<name>A0AAN4T9P8_ASPLE</name>
<protein>
    <recommendedName>
        <fullName evidence="7">Glucose-methanol-choline oxidoreductase C-terminal domain-containing protein</fullName>
    </recommendedName>
</protein>
<dbReference type="Gene3D" id="3.50.50.60">
    <property type="entry name" value="FAD/NAD(P)-binding domain"/>
    <property type="match status" value="1"/>
</dbReference>
<dbReference type="Pfam" id="PF05199">
    <property type="entry name" value="GMC_oxred_C"/>
    <property type="match status" value="1"/>
</dbReference>
<evidence type="ECO:0000313" key="8">
    <source>
        <dbReference type="EMBL" id="GAQ06289.1"/>
    </source>
</evidence>
<dbReference type="Gene3D" id="3.30.560.10">
    <property type="entry name" value="Glucose Oxidase, domain 3"/>
    <property type="match status" value="1"/>
</dbReference>
<comment type="caution">
    <text evidence="8">The sequence shown here is derived from an EMBL/GenBank/DDBJ whole genome shotgun (WGS) entry which is preliminary data.</text>
</comment>
<evidence type="ECO:0000259" key="7">
    <source>
        <dbReference type="Pfam" id="PF05199"/>
    </source>
</evidence>
<evidence type="ECO:0000256" key="6">
    <source>
        <dbReference type="SAM" id="MobiDB-lite"/>
    </source>
</evidence>
<dbReference type="PANTHER" id="PTHR11552">
    <property type="entry name" value="GLUCOSE-METHANOL-CHOLINE GMC OXIDOREDUCTASE"/>
    <property type="match status" value="1"/>
</dbReference>
<evidence type="ECO:0000313" key="10">
    <source>
        <dbReference type="Proteomes" id="UP000051487"/>
    </source>
</evidence>
<evidence type="ECO:0000256" key="5">
    <source>
        <dbReference type="ARBA" id="ARBA00023002"/>
    </source>
</evidence>
<comment type="cofactor">
    <cofactor evidence="1">
        <name>FAD</name>
        <dbReference type="ChEBI" id="CHEBI:57692"/>
    </cofactor>
</comment>
<reference evidence="8 10" key="1">
    <citation type="submission" date="2015-11" db="EMBL/GenBank/DDBJ databases">
        <title>Aspergillus lentulus strain IFM 54703T.</title>
        <authorList>
            <person name="Kusuya Y."/>
            <person name="Sakai K."/>
            <person name="Kamei K."/>
            <person name="Takahashi H."/>
            <person name="Yaguchi T."/>
        </authorList>
    </citation>
    <scope>NUCLEOTIDE SEQUENCE [LARGE SCALE GENOMIC DNA]</scope>
    <source>
        <strain evidence="8 10">IFM 54703</strain>
    </source>
</reference>
<evidence type="ECO:0000256" key="4">
    <source>
        <dbReference type="ARBA" id="ARBA00022827"/>
    </source>
</evidence>
<evidence type="ECO:0000313" key="9">
    <source>
        <dbReference type="EMBL" id="GFF67426.1"/>
    </source>
</evidence>
<proteinExistence type="inferred from homology"/>
<dbReference type="GO" id="GO:0016614">
    <property type="term" value="F:oxidoreductase activity, acting on CH-OH group of donors"/>
    <property type="evidence" value="ECO:0007669"/>
    <property type="project" value="InterPro"/>
</dbReference>
<dbReference type="InterPro" id="IPR007867">
    <property type="entry name" value="GMC_OxRtase_C"/>
</dbReference>
<evidence type="ECO:0000256" key="2">
    <source>
        <dbReference type="ARBA" id="ARBA00010790"/>
    </source>
</evidence>
<organism evidence="8 10">
    <name type="scientific">Aspergillus lentulus</name>
    <dbReference type="NCBI Taxonomy" id="293939"/>
    <lineage>
        <taxon>Eukaryota</taxon>
        <taxon>Fungi</taxon>
        <taxon>Dikarya</taxon>
        <taxon>Ascomycota</taxon>
        <taxon>Pezizomycotina</taxon>
        <taxon>Eurotiomycetes</taxon>
        <taxon>Eurotiomycetidae</taxon>
        <taxon>Eurotiales</taxon>
        <taxon>Aspergillaceae</taxon>
        <taxon>Aspergillus</taxon>
        <taxon>Aspergillus subgen. Fumigati</taxon>
    </lineage>
</organism>
<dbReference type="PANTHER" id="PTHR11552:SF201">
    <property type="entry name" value="GLUCOSE-METHANOL-CHOLINE OXIDOREDUCTASE N-TERMINAL DOMAIN-CONTAINING PROTEIN"/>
    <property type="match status" value="1"/>
</dbReference>
<keyword evidence="5" id="KW-0560">Oxidoreductase</keyword>
<gene>
    <name evidence="8" type="ORF">ALT_3610</name>
    <name evidence="9" type="ORF">IFM60648_02259</name>
</gene>
<dbReference type="InterPro" id="IPR012132">
    <property type="entry name" value="GMC_OxRdtase"/>
</dbReference>
<dbReference type="Proteomes" id="UP000465220">
    <property type="component" value="Unassembled WGS sequence"/>
</dbReference>
<comment type="similarity">
    <text evidence="2">Belongs to the GMC oxidoreductase family.</text>
</comment>
<dbReference type="AlphaFoldDB" id="A0AAN4T9P8"/>
<evidence type="ECO:0000313" key="11">
    <source>
        <dbReference type="Proteomes" id="UP000465220"/>
    </source>
</evidence>
<accession>A0AAN4T9P8</accession>
<feature type="region of interest" description="Disordered" evidence="6">
    <location>
        <begin position="1"/>
        <end position="22"/>
    </location>
</feature>
<dbReference type="Proteomes" id="UP000051487">
    <property type="component" value="Unassembled WGS sequence"/>
</dbReference>
<sequence>MSRSAPLEGMIEEESRPDLSAVPGNAADEVWANWLKDYCASNFHAIGTAAMMPHSLGGVVNNGLRVYGTASVRVVDASIQPFQLCGHPMTNLYSIAERAADLIKEHWTG</sequence>
<keyword evidence="4" id="KW-0274">FAD</keyword>
<keyword evidence="3" id="KW-0285">Flavoprotein</keyword>
<feature type="domain" description="Glucose-methanol-choline oxidoreductase C-terminal" evidence="7">
    <location>
        <begin position="25"/>
        <end position="96"/>
    </location>
</feature>
<dbReference type="GO" id="GO:0050660">
    <property type="term" value="F:flavin adenine dinucleotide binding"/>
    <property type="evidence" value="ECO:0007669"/>
    <property type="project" value="InterPro"/>
</dbReference>
<dbReference type="InterPro" id="IPR036188">
    <property type="entry name" value="FAD/NAD-bd_sf"/>
</dbReference>
<keyword evidence="11" id="KW-1185">Reference proteome</keyword>
<dbReference type="EMBL" id="BCLY01000008">
    <property type="protein sequence ID" value="GAQ06289.1"/>
    <property type="molecule type" value="Genomic_DNA"/>
</dbReference>
<reference evidence="9 11" key="2">
    <citation type="submission" date="2020-01" db="EMBL/GenBank/DDBJ databases">
        <title>Draft genome sequence of Aspergillus lentulus IFM 60648.</title>
        <authorList>
            <person name="Takahashi H."/>
            <person name="Yaguchi T."/>
        </authorList>
    </citation>
    <scope>NUCLEOTIDE SEQUENCE [LARGE SCALE GENOMIC DNA]</scope>
    <source>
        <strain evidence="9 11">IFM 60648</strain>
    </source>
</reference>
<dbReference type="SUPFAM" id="SSF51905">
    <property type="entry name" value="FAD/NAD(P)-binding domain"/>
    <property type="match status" value="1"/>
</dbReference>
<evidence type="ECO:0000256" key="1">
    <source>
        <dbReference type="ARBA" id="ARBA00001974"/>
    </source>
</evidence>